<dbReference type="SUPFAM" id="SSF50974">
    <property type="entry name" value="Nitrous oxide reductase, N-terminal domain"/>
    <property type="match status" value="1"/>
</dbReference>
<dbReference type="AlphaFoldDB" id="M7SXR9"/>
<dbReference type="KEGG" id="ela:UCREL1_3642"/>
<dbReference type="Proteomes" id="UP000012174">
    <property type="component" value="Unassembled WGS sequence"/>
</dbReference>
<evidence type="ECO:0000313" key="3">
    <source>
        <dbReference type="EMBL" id="EMR69343.1"/>
    </source>
</evidence>
<evidence type="ECO:0000256" key="2">
    <source>
        <dbReference type="SAM" id="MobiDB-lite"/>
    </source>
</evidence>
<dbReference type="HOGENOM" id="CLU_038716_0_0_1"/>
<dbReference type="Pfam" id="PF10282">
    <property type="entry name" value="Lactonase"/>
    <property type="match status" value="1"/>
</dbReference>
<evidence type="ECO:0000256" key="1">
    <source>
        <dbReference type="ARBA" id="ARBA00005564"/>
    </source>
</evidence>
<dbReference type="GO" id="GO:0017057">
    <property type="term" value="F:6-phosphogluconolactonase activity"/>
    <property type="evidence" value="ECO:0007669"/>
    <property type="project" value="TreeGrafter"/>
</dbReference>
<dbReference type="Gene3D" id="2.130.10.10">
    <property type="entry name" value="YVTN repeat-like/Quinoprotein amine dehydrogenase"/>
    <property type="match status" value="1"/>
</dbReference>
<accession>M7SXR9</accession>
<dbReference type="OrthoDB" id="9972196at2759"/>
<dbReference type="OMA" id="CAANSSW"/>
<reference evidence="4" key="1">
    <citation type="journal article" date="2013" name="Genome Announc.">
        <title>Draft genome sequence of the grapevine dieback fungus Eutypa lata UCR-EL1.</title>
        <authorList>
            <person name="Blanco-Ulate B."/>
            <person name="Rolshausen P.E."/>
            <person name="Cantu D."/>
        </authorList>
    </citation>
    <scope>NUCLEOTIDE SEQUENCE [LARGE SCALE GENOMIC DNA]</scope>
    <source>
        <strain evidence="4">UCR-EL1</strain>
    </source>
</reference>
<dbReference type="PANTHER" id="PTHR30344">
    <property type="entry name" value="6-PHOSPHOGLUCONOLACTONASE-RELATED"/>
    <property type="match status" value="1"/>
</dbReference>
<organism evidence="3 4">
    <name type="scientific">Eutypa lata (strain UCR-EL1)</name>
    <name type="common">Grapevine dieback disease fungus</name>
    <name type="synonym">Eutypa armeniacae</name>
    <dbReference type="NCBI Taxonomy" id="1287681"/>
    <lineage>
        <taxon>Eukaryota</taxon>
        <taxon>Fungi</taxon>
        <taxon>Dikarya</taxon>
        <taxon>Ascomycota</taxon>
        <taxon>Pezizomycotina</taxon>
        <taxon>Sordariomycetes</taxon>
        <taxon>Xylariomycetidae</taxon>
        <taxon>Xylariales</taxon>
        <taxon>Diatrypaceae</taxon>
        <taxon>Eutypa</taxon>
    </lineage>
</organism>
<dbReference type="EMBL" id="KB706098">
    <property type="protein sequence ID" value="EMR69343.1"/>
    <property type="molecule type" value="Genomic_DNA"/>
</dbReference>
<proteinExistence type="inferred from homology"/>
<dbReference type="InterPro" id="IPR019405">
    <property type="entry name" value="Lactonase_7-beta_prop"/>
</dbReference>
<feature type="compositionally biased region" description="Basic and acidic residues" evidence="2">
    <location>
        <begin position="133"/>
        <end position="142"/>
    </location>
</feature>
<feature type="region of interest" description="Disordered" evidence="2">
    <location>
        <begin position="123"/>
        <end position="142"/>
    </location>
</feature>
<protein>
    <submittedName>
        <fullName evidence="3">Putative 3-carboxymuconate cyclase protein</fullName>
    </submittedName>
</protein>
<dbReference type="eggNOG" id="ENOG502S3WY">
    <property type="taxonomic scope" value="Eukaryota"/>
</dbReference>
<gene>
    <name evidence="3" type="ORF">UCREL1_3642</name>
</gene>
<dbReference type="InterPro" id="IPR050282">
    <property type="entry name" value="Cycloisomerase_2"/>
</dbReference>
<keyword evidence="4" id="KW-1185">Reference proteome</keyword>
<name>M7SXR9_EUTLA</name>
<dbReference type="InterPro" id="IPR015943">
    <property type="entry name" value="WD40/YVTN_repeat-like_dom_sf"/>
</dbReference>
<evidence type="ECO:0000313" key="4">
    <source>
        <dbReference type="Proteomes" id="UP000012174"/>
    </source>
</evidence>
<dbReference type="InterPro" id="IPR011045">
    <property type="entry name" value="N2O_reductase_N"/>
</dbReference>
<dbReference type="PANTHER" id="PTHR30344:SF1">
    <property type="entry name" value="6-PHOSPHOGLUCONOLACTONASE"/>
    <property type="match status" value="1"/>
</dbReference>
<sequence length="375" mass="39507">MDDCPPSASLEIVSTAFDCGPNPSWVTLVAGSSLLLCADEGLGRPTGFVTSYQTSSGGVLALLDRIEVLAGAVAITPYGVGGHGLAVPHYSVSSVSSLSLSLPLSQQREWTGELQLVQNETYALEQPPGPDPARQEAPHPHDAILDPTGQYLLVPDLGADLIRVFKVDRERVTRTPLPPPVVAAPGSGPRHGTFVSAAPGGVFFYLISELANTITGYEVTYGEETLHFDELFTITTHGEGEDAPEGAAAAEIQVTPDERFLIVSSRNESSLSIPPFERGGAEIPSDPLITFRIDQTTGLLTKIQESPAGGLIPRHFSVSADGSLVAVGLQGDDRVVVISRDIETGELGSYIAHADVEGEVTAVVFDETATKGSRL</sequence>
<comment type="similarity">
    <text evidence="1">Belongs to the cycloisomerase 2 family.</text>
</comment>